<feature type="non-terminal residue" evidence="3">
    <location>
        <position position="88"/>
    </location>
</feature>
<evidence type="ECO:0000256" key="2">
    <source>
        <dbReference type="SAM" id="Phobius"/>
    </source>
</evidence>
<evidence type="ECO:0000313" key="4">
    <source>
        <dbReference type="Proteomes" id="UP000479000"/>
    </source>
</evidence>
<keyword evidence="2" id="KW-0472">Membrane</keyword>
<feature type="compositionally biased region" description="Pro residues" evidence="1">
    <location>
        <begin position="64"/>
        <end position="74"/>
    </location>
</feature>
<feature type="region of interest" description="Disordered" evidence="1">
    <location>
        <begin position="51"/>
        <end position="74"/>
    </location>
</feature>
<evidence type="ECO:0000313" key="3">
    <source>
        <dbReference type="EMBL" id="CAB0017027.1"/>
    </source>
</evidence>
<dbReference type="Proteomes" id="UP000479000">
    <property type="component" value="Unassembled WGS sequence"/>
</dbReference>
<gene>
    <name evidence="3" type="ORF">NTEN_LOCUS21138</name>
</gene>
<keyword evidence="2" id="KW-1133">Transmembrane helix</keyword>
<reference evidence="3 4" key="1">
    <citation type="submission" date="2020-02" db="EMBL/GenBank/DDBJ databases">
        <authorList>
            <person name="Ferguson B K."/>
        </authorList>
    </citation>
    <scope>NUCLEOTIDE SEQUENCE [LARGE SCALE GENOMIC DNA]</scope>
</reference>
<proteinExistence type="predicted"/>
<sequence>MTAFAIGKSPISEVQPIKMQAILLFSVPKIAFLATNTAIILTLLEPSRGPTKLRIEDESDPAEPDPSPPPPPWIPKMCKFLQCELETV</sequence>
<organism evidence="3 4">
    <name type="scientific">Nesidiocoris tenuis</name>
    <dbReference type="NCBI Taxonomy" id="355587"/>
    <lineage>
        <taxon>Eukaryota</taxon>
        <taxon>Metazoa</taxon>
        <taxon>Ecdysozoa</taxon>
        <taxon>Arthropoda</taxon>
        <taxon>Hexapoda</taxon>
        <taxon>Insecta</taxon>
        <taxon>Pterygota</taxon>
        <taxon>Neoptera</taxon>
        <taxon>Paraneoptera</taxon>
        <taxon>Hemiptera</taxon>
        <taxon>Heteroptera</taxon>
        <taxon>Panheteroptera</taxon>
        <taxon>Cimicomorpha</taxon>
        <taxon>Miridae</taxon>
        <taxon>Dicyphina</taxon>
        <taxon>Nesidiocoris</taxon>
    </lineage>
</organism>
<keyword evidence="4" id="KW-1185">Reference proteome</keyword>
<name>A0A6H5HK06_9HEMI</name>
<keyword evidence="2" id="KW-0812">Transmembrane</keyword>
<feature type="transmembrane region" description="Helical" evidence="2">
    <location>
        <begin position="20"/>
        <end position="44"/>
    </location>
</feature>
<dbReference type="AlphaFoldDB" id="A0A6H5HK06"/>
<accession>A0A6H5HK06</accession>
<protein>
    <submittedName>
        <fullName evidence="3">Uncharacterized protein</fullName>
    </submittedName>
</protein>
<dbReference type="EMBL" id="CADCXU010030658">
    <property type="protein sequence ID" value="CAB0017027.1"/>
    <property type="molecule type" value="Genomic_DNA"/>
</dbReference>
<evidence type="ECO:0000256" key="1">
    <source>
        <dbReference type="SAM" id="MobiDB-lite"/>
    </source>
</evidence>